<dbReference type="GO" id="GO:0016646">
    <property type="term" value="F:oxidoreductase activity, acting on the CH-NH group of donors, NAD or NADP as acceptor"/>
    <property type="evidence" value="ECO:0007669"/>
    <property type="project" value="UniProtKB-ARBA"/>
</dbReference>
<evidence type="ECO:0000313" key="6">
    <source>
        <dbReference type="Proteomes" id="UP000253490"/>
    </source>
</evidence>
<accession>A0A366I2C9</accession>
<protein>
    <submittedName>
        <fullName evidence="5">Flavin reductase (DIM6/NTAB) family NADH-FMN oxidoreductase RutF</fullName>
    </submittedName>
</protein>
<keyword evidence="2" id="KW-0285">Flavoprotein</keyword>
<dbReference type="Proteomes" id="UP000253490">
    <property type="component" value="Unassembled WGS sequence"/>
</dbReference>
<dbReference type="InterPro" id="IPR012349">
    <property type="entry name" value="Split_barrel_FMN-bd"/>
</dbReference>
<dbReference type="Gene3D" id="2.30.110.10">
    <property type="entry name" value="Electron Transport, Fmn-binding Protein, Chain A"/>
    <property type="match status" value="1"/>
</dbReference>
<evidence type="ECO:0000256" key="2">
    <source>
        <dbReference type="ARBA" id="ARBA00022630"/>
    </source>
</evidence>
<name>A0A366I2C9_9FIRM</name>
<reference evidence="5 6" key="1">
    <citation type="submission" date="2018-06" db="EMBL/GenBank/DDBJ databases">
        <title>Genomic Encyclopedia of Type Strains, Phase IV (KMG-IV): sequencing the most valuable type-strain genomes for metagenomic binning, comparative biology and taxonomic classification.</title>
        <authorList>
            <person name="Goeker M."/>
        </authorList>
    </citation>
    <scope>NUCLEOTIDE SEQUENCE [LARGE SCALE GENOMIC DNA]</scope>
    <source>
        <strain evidence="5 6">DSM 22112</strain>
    </source>
</reference>
<keyword evidence="6" id="KW-1185">Reference proteome</keyword>
<comment type="caution">
    <text evidence="5">The sequence shown here is derived from an EMBL/GenBank/DDBJ whole genome shotgun (WGS) entry which is preliminary data.</text>
</comment>
<dbReference type="AlphaFoldDB" id="A0A366I2C9"/>
<comment type="cofactor">
    <cofactor evidence="1">
        <name>FMN</name>
        <dbReference type="ChEBI" id="CHEBI:58210"/>
    </cofactor>
</comment>
<gene>
    <name evidence="5" type="ORF">DES36_11727</name>
</gene>
<dbReference type="InterPro" id="IPR052174">
    <property type="entry name" value="Flavoredoxin"/>
</dbReference>
<proteinExistence type="inferred from homology"/>
<evidence type="ECO:0000256" key="1">
    <source>
        <dbReference type="ARBA" id="ARBA00001917"/>
    </source>
</evidence>
<dbReference type="RefSeq" id="WP_341457142.1">
    <property type="nucleotide sequence ID" value="NZ_QNRX01000017.1"/>
</dbReference>
<sequence length="205" mass="22476">MDSQKKITWRGGAMLAPVPPVMVTCGTLEKPNVLTIGWTGILNTIPPKTYISVRPSRYSYDLIKENGEFIINLTTTHMIKAADYCGVRSGRNEDKFAVTGLHIEEASKVACPMLVESPVSLECSVTDVVSLGSHDMFIADILAVNVDSSFIDKDGKFHLDKCSLAAYAHGEYFSLGQKIGSFGFSVKKKKKKKKTKEKVGKVVVK</sequence>
<evidence type="ECO:0000259" key="4">
    <source>
        <dbReference type="SMART" id="SM00903"/>
    </source>
</evidence>
<dbReference type="EMBL" id="QNRX01000017">
    <property type="protein sequence ID" value="RBP59932.1"/>
    <property type="molecule type" value="Genomic_DNA"/>
</dbReference>
<dbReference type="SMART" id="SM00903">
    <property type="entry name" value="Flavin_Reduct"/>
    <property type="match status" value="1"/>
</dbReference>
<organism evidence="5 6">
    <name type="scientific">Alkalibaculum bacchi</name>
    <dbReference type="NCBI Taxonomy" id="645887"/>
    <lineage>
        <taxon>Bacteria</taxon>
        <taxon>Bacillati</taxon>
        <taxon>Bacillota</taxon>
        <taxon>Clostridia</taxon>
        <taxon>Eubacteriales</taxon>
        <taxon>Eubacteriaceae</taxon>
        <taxon>Alkalibaculum</taxon>
    </lineage>
</organism>
<evidence type="ECO:0000313" key="5">
    <source>
        <dbReference type="EMBL" id="RBP59932.1"/>
    </source>
</evidence>
<comment type="similarity">
    <text evidence="3">Belongs to the flavoredoxin family.</text>
</comment>
<dbReference type="InterPro" id="IPR002563">
    <property type="entry name" value="Flavin_Rdtase-like_dom"/>
</dbReference>
<evidence type="ECO:0000256" key="3">
    <source>
        <dbReference type="ARBA" id="ARBA00038054"/>
    </source>
</evidence>
<dbReference type="Pfam" id="PF01613">
    <property type="entry name" value="Flavin_Reduct"/>
    <property type="match status" value="1"/>
</dbReference>
<dbReference type="GO" id="GO:0010181">
    <property type="term" value="F:FMN binding"/>
    <property type="evidence" value="ECO:0007669"/>
    <property type="project" value="InterPro"/>
</dbReference>
<dbReference type="PANTHER" id="PTHR43567">
    <property type="entry name" value="FLAVOREDOXIN-RELATED-RELATED"/>
    <property type="match status" value="1"/>
</dbReference>
<feature type="domain" description="Flavin reductase like" evidence="4">
    <location>
        <begin position="14"/>
        <end position="159"/>
    </location>
</feature>
<dbReference type="PANTHER" id="PTHR43567:SF1">
    <property type="entry name" value="FLAVOREDOXIN"/>
    <property type="match status" value="1"/>
</dbReference>
<dbReference type="SUPFAM" id="SSF50475">
    <property type="entry name" value="FMN-binding split barrel"/>
    <property type="match status" value="1"/>
</dbReference>